<gene>
    <name evidence="1" type="ORF">Pa4123_04770</name>
</gene>
<accession>A0ABQ5QPG4</accession>
<keyword evidence="2" id="KW-1185">Reference proteome</keyword>
<sequence length="232" mass="24844">MGVTVADSKFMMKIGLPTAATATQTSAGTLVYADTDRDYDVAVQSLANDSVRILVTLADRSAPSEYRFPLTLPIGSRLSATVDGGFYVMTANDAEVLGKIEAPWATDAAGTAVPTSYRLQGDTIVQTVRTDDKTIFPVVADPTFGWDWTPPGPAAYFNKNETRTTADSDYWELVSILAGYLAASPAMAAAAAVQIWHIKGWAKRAKDEGKCLKLVLYLGIIEGETYTGGNCK</sequence>
<reference evidence="1" key="1">
    <citation type="submission" date="2022-12" db="EMBL/GenBank/DDBJ databases">
        <title>New Phytohabitans aurantiacus sp. RD004123 nov., an actinomycete isolated from soil.</title>
        <authorList>
            <person name="Triningsih D.W."/>
            <person name="Harunari E."/>
            <person name="Igarashi Y."/>
        </authorList>
    </citation>
    <scope>NUCLEOTIDE SEQUENCE</scope>
    <source>
        <strain evidence="1">RD004123</strain>
    </source>
</reference>
<dbReference type="Proteomes" id="UP001144280">
    <property type="component" value="Unassembled WGS sequence"/>
</dbReference>
<dbReference type="EMBL" id="BSDI01000001">
    <property type="protein sequence ID" value="GLH95205.1"/>
    <property type="molecule type" value="Genomic_DNA"/>
</dbReference>
<evidence type="ECO:0000313" key="1">
    <source>
        <dbReference type="EMBL" id="GLH95205.1"/>
    </source>
</evidence>
<protein>
    <submittedName>
        <fullName evidence="1">Uncharacterized protein</fullName>
    </submittedName>
</protein>
<comment type="caution">
    <text evidence="1">The sequence shown here is derived from an EMBL/GenBank/DDBJ whole genome shotgun (WGS) entry which is preliminary data.</text>
</comment>
<evidence type="ECO:0000313" key="2">
    <source>
        <dbReference type="Proteomes" id="UP001144280"/>
    </source>
</evidence>
<proteinExistence type="predicted"/>
<organism evidence="1 2">
    <name type="scientific">Phytohabitans aurantiacus</name>
    <dbReference type="NCBI Taxonomy" id="3016789"/>
    <lineage>
        <taxon>Bacteria</taxon>
        <taxon>Bacillati</taxon>
        <taxon>Actinomycetota</taxon>
        <taxon>Actinomycetes</taxon>
        <taxon>Micromonosporales</taxon>
        <taxon>Micromonosporaceae</taxon>
    </lineage>
</organism>
<name>A0ABQ5QPG4_9ACTN</name>
<dbReference type="RefSeq" id="WP_281892078.1">
    <property type="nucleotide sequence ID" value="NZ_BSDI01000001.1"/>
</dbReference>